<dbReference type="AlphaFoldDB" id="A0A8C0FWW4"/>
<evidence type="ECO:0000256" key="6">
    <source>
        <dbReference type="ARBA" id="ARBA00022927"/>
    </source>
</evidence>
<evidence type="ECO:0000256" key="4">
    <source>
        <dbReference type="ARBA" id="ARBA00022490"/>
    </source>
</evidence>
<feature type="domain" description="IPO4/5-like TPR repeats" evidence="9">
    <location>
        <begin position="84"/>
        <end position="243"/>
    </location>
</feature>
<evidence type="ECO:0000256" key="3">
    <source>
        <dbReference type="ARBA" id="ARBA00022448"/>
    </source>
</evidence>
<dbReference type="InterPro" id="IPR057672">
    <property type="entry name" value="TPR_IPO4/5"/>
</dbReference>
<evidence type="ECO:0000259" key="8">
    <source>
        <dbReference type="Pfam" id="PF25574"/>
    </source>
</evidence>
<comment type="subcellular location">
    <subcellularLocation>
        <location evidence="2">Cytoplasm</location>
    </subcellularLocation>
    <subcellularLocation>
        <location evidence="1">Nucleus</location>
    </subcellularLocation>
</comment>
<keyword evidence="11" id="KW-1185">Reference proteome</keyword>
<keyword evidence="3" id="KW-0813">Transport</keyword>
<dbReference type="Proteomes" id="UP000694567">
    <property type="component" value="Unplaced"/>
</dbReference>
<dbReference type="GO" id="GO:0005737">
    <property type="term" value="C:cytoplasm"/>
    <property type="evidence" value="ECO:0007669"/>
    <property type="project" value="UniProtKB-SubCell"/>
</dbReference>
<dbReference type="GO" id="GO:0006606">
    <property type="term" value="P:protein import into nucleus"/>
    <property type="evidence" value="ECO:0007669"/>
    <property type="project" value="InterPro"/>
</dbReference>
<reference evidence="10" key="2">
    <citation type="submission" date="2025-09" db="UniProtKB">
        <authorList>
            <consortium name="Ensembl"/>
        </authorList>
    </citation>
    <scope>IDENTIFICATION</scope>
</reference>
<reference evidence="10" key="1">
    <citation type="submission" date="2025-08" db="UniProtKB">
        <authorList>
            <consortium name="Ensembl"/>
        </authorList>
    </citation>
    <scope>IDENTIFICATION</scope>
</reference>
<keyword evidence="7" id="KW-0539">Nucleus</keyword>
<dbReference type="Pfam" id="PF18829">
    <property type="entry name" value="Importin_rep_6"/>
    <property type="match status" value="1"/>
</dbReference>
<evidence type="ECO:0000313" key="10">
    <source>
        <dbReference type="Ensembl" id="ENSBOBP00000024645.1"/>
    </source>
</evidence>
<dbReference type="Gene3D" id="1.25.10.10">
    <property type="entry name" value="Leucine-rich Repeat Variant"/>
    <property type="match status" value="2"/>
</dbReference>
<dbReference type="Pfam" id="PF25780">
    <property type="entry name" value="TPR_IPO5"/>
    <property type="match status" value="1"/>
</dbReference>
<sequence length="1048" mass="117775">MLGLCLGNLLVSETYENIPGQSKITFLLQAIRNTAAAEEARQMAAVLLRRLLSSAFEEVYPALSPDDQTSIKSGLLLIIQLETQSSMRKKICDIVAELARNLIDEDGNNQWPEVLKFLFDSVSSQNVGLREAALHIFWNFPGIFGNQQQHYLEVIKRMLVQCMQDQEHPSIKTLSARAAAAFVLANEHNLPLLKHFADLLPGILQAVNDSCYQNDDSVLKSLVEIADSVPKYLRPHLEPTLQLSLKLCADASLSNMQRQLALEVIVTLSETAAAMLRRHTNIVAQAIPQMLAMMVDLEEDEDWANADELEDDDFDSNAVAGESALDRMACGLGGKLVLPMIKEHIMQMLQNPDWKYRHAGLMALSAIGEGCHQQMEGILNEIVNFVLLFLQDPHPRVRYAACNAIGQMATDFAPGFQKKFHEKVIAALLQTMEDQGNQRVQAHAAAALINFTEDCTKLVLEQVVTSIASVADTAEEKFVPYYDLFMPSLKHIVENAVQKELRLLRGKTIECISLIGLAVGKEKFMQDASDVMQLLLKTQTDFSDLEDDDPQISYMISAWARMCKILGKEFQQYLPVVMGPLMKTASIKPEVALLDTQDMENMSDDDGWEFVNLGDQQSFGIKTAGLEEKATACQMLVCYAKELKEGFVEYTEQVVKLMVPLLKFYFHDDILLTNSTSMPLLLECARVRGPEYLTQMWHFMCDALIKAIGTEPDSDVLSEIMHSFAKCIEVMGDGCLNNEHFEELGGILKGKLEEHFKNQELRQVKRQDEDYDEQVEESLQDEDDSDVYILTKVSDILHSIFSSYKEKVLPWFERLLPLIVNLICPHRPWPDRQWGLCIFDDIVEHCSPSSFKYAEYFLRPMLQSICDNSPEVRQAAAYGVGVMAQFGGDSYRPFCTEALPLLVRVIQSPDAKTKENVNATENCISAVGKIMKFKPDCVNVEEVLPHWLSWLPLHEDKEEAVHTFNYLCDLIESNNPVVLGPNNSNLPRIFGIIADGEIHEAIKHEDPCTKRLANVVRQVQTSGGLWTECVSQLNADQQAAIQELLNSA</sequence>
<dbReference type="FunFam" id="1.25.10.10:FF:001142">
    <property type="entry name" value="Uncharacterized protein"/>
    <property type="match status" value="1"/>
</dbReference>
<dbReference type="PANTHER" id="PTHR10527">
    <property type="entry name" value="IMPORTIN BETA"/>
    <property type="match status" value="1"/>
</dbReference>
<protein>
    <submittedName>
        <fullName evidence="10">Importin 5</fullName>
    </submittedName>
</protein>
<keyword evidence="4" id="KW-0963">Cytoplasm</keyword>
<accession>A0A8C0FWW4</accession>
<dbReference type="InterPro" id="IPR016024">
    <property type="entry name" value="ARM-type_fold"/>
</dbReference>
<feature type="domain" description="Importin subunit beta-1/Transportin-1-like TPR repeats" evidence="8">
    <location>
        <begin position="456"/>
        <end position="590"/>
    </location>
</feature>
<dbReference type="Pfam" id="PF18808">
    <property type="entry name" value="Importin_rep_4"/>
    <property type="match status" value="1"/>
</dbReference>
<dbReference type="Ensembl" id="ENSBOBT00000025186.1">
    <property type="protein sequence ID" value="ENSBOBP00000024645.1"/>
    <property type="gene ID" value="ENSBOBG00000014614.1"/>
</dbReference>
<dbReference type="InterPro" id="IPR041389">
    <property type="entry name" value="Importin_rep_6"/>
</dbReference>
<evidence type="ECO:0000256" key="7">
    <source>
        <dbReference type="ARBA" id="ARBA00023242"/>
    </source>
</evidence>
<evidence type="ECO:0000256" key="1">
    <source>
        <dbReference type="ARBA" id="ARBA00004123"/>
    </source>
</evidence>
<proteinExistence type="predicted"/>
<name>A0A8C0FWW4_BUBBB</name>
<evidence type="ECO:0000256" key="5">
    <source>
        <dbReference type="ARBA" id="ARBA00022737"/>
    </source>
</evidence>
<dbReference type="InterPro" id="IPR011989">
    <property type="entry name" value="ARM-like"/>
</dbReference>
<evidence type="ECO:0000313" key="11">
    <source>
        <dbReference type="Proteomes" id="UP000694567"/>
    </source>
</evidence>
<keyword evidence="5" id="KW-0677">Repeat</keyword>
<dbReference type="Pfam" id="PF25574">
    <property type="entry name" value="TPR_IMB1"/>
    <property type="match status" value="1"/>
</dbReference>
<evidence type="ECO:0000256" key="2">
    <source>
        <dbReference type="ARBA" id="ARBA00004496"/>
    </source>
</evidence>
<evidence type="ECO:0000259" key="9">
    <source>
        <dbReference type="Pfam" id="PF25780"/>
    </source>
</evidence>
<organism evidence="10 11">
    <name type="scientific">Bubo bubo</name>
    <name type="common">Eurasian eagle-owl</name>
    <name type="synonym">Strix bubo</name>
    <dbReference type="NCBI Taxonomy" id="30461"/>
    <lineage>
        <taxon>Eukaryota</taxon>
        <taxon>Metazoa</taxon>
        <taxon>Chordata</taxon>
        <taxon>Craniata</taxon>
        <taxon>Vertebrata</taxon>
        <taxon>Euteleostomi</taxon>
        <taxon>Archelosauria</taxon>
        <taxon>Archosauria</taxon>
        <taxon>Dinosauria</taxon>
        <taxon>Saurischia</taxon>
        <taxon>Theropoda</taxon>
        <taxon>Coelurosauria</taxon>
        <taxon>Aves</taxon>
        <taxon>Neognathae</taxon>
        <taxon>Neoaves</taxon>
        <taxon>Telluraves</taxon>
        <taxon>Strigiformes</taxon>
        <taxon>Strigidae</taxon>
        <taxon>Bubo</taxon>
    </lineage>
</organism>
<dbReference type="InterPro" id="IPR041653">
    <property type="entry name" value="Importin_rep_4"/>
</dbReference>
<dbReference type="Pfam" id="PF13513">
    <property type="entry name" value="HEAT_EZ"/>
    <property type="match status" value="2"/>
</dbReference>
<dbReference type="GO" id="GO:0005634">
    <property type="term" value="C:nucleus"/>
    <property type="evidence" value="ECO:0007669"/>
    <property type="project" value="UniProtKB-SubCell"/>
</dbReference>
<dbReference type="InterPro" id="IPR058584">
    <property type="entry name" value="IMB1_TNPO1-like_TPR"/>
</dbReference>
<dbReference type="InterPro" id="IPR011030">
    <property type="entry name" value="Lipovitellin_superhlx_dom"/>
</dbReference>
<dbReference type="SUPFAM" id="SSF48431">
    <property type="entry name" value="Lipovitellin-phosvitin complex, superhelical domain"/>
    <property type="match status" value="1"/>
</dbReference>
<dbReference type="InterPro" id="IPR040122">
    <property type="entry name" value="Importin_beta"/>
</dbReference>
<dbReference type="SUPFAM" id="SSF48371">
    <property type="entry name" value="ARM repeat"/>
    <property type="match status" value="1"/>
</dbReference>
<keyword evidence="6" id="KW-0653">Protein transport</keyword>